<comment type="caution">
    <text evidence="1">The sequence shown here is derived from an EMBL/GenBank/DDBJ whole genome shotgun (WGS) entry which is preliminary data.</text>
</comment>
<accession>A0ACB8VBM4</accession>
<organism evidence="1 2">
    <name type="scientific">Scortum barcoo</name>
    <name type="common">barcoo grunter</name>
    <dbReference type="NCBI Taxonomy" id="214431"/>
    <lineage>
        <taxon>Eukaryota</taxon>
        <taxon>Metazoa</taxon>
        <taxon>Chordata</taxon>
        <taxon>Craniata</taxon>
        <taxon>Vertebrata</taxon>
        <taxon>Euteleostomi</taxon>
        <taxon>Actinopterygii</taxon>
        <taxon>Neopterygii</taxon>
        <taxon>Teleostei</taxon>
        <taxon>Neoteleostei</taxon>
        <taxon>Acanthomorphata</taxon>
        <taxon>Eupercaria</taxon>
        <taxon>Centrarchiformes</taxon>
        <taxon>Terapontoidei</taxon>
        <taxon>Terapontidae</taxon>
        <taxon>Scortum</taxon>
    </lineage>
</organism>
<proteinExistence type="predicted"/>
<sequence length="2046" mass="229074">MWPQSLLLSSSAPSTHADMQKYWWPGYEIQLLGELQRQQNNAQFCDTLLQTEGISVPTHSCILAALSPYLSQKLSTSPSPPSGQKRLLKLQAVKAQTLLKLVGLLYSGELEVKGSTEQDDVLSAARQFGITDLLEGQKAAGLKEGEPQRKRFRSYREEEEERDSRERNESRKMQDAQVQAEMAVSRDTVSPVEKRSCVSTGTQTVKAGEKTEGCSFTHSCQTEPPTPEPASSVAQSLDFSVSLQPQSITLERHARSASLPPVPSMPSSTPSHGESILDRSLDSLTNPKSASSLFINTVTFPLFPYDSSNSPTLQGNSTSSQQSSEYEDCAEILAKEGSLEEGKMADSGENTKQPSHRDEMLGEEEGNFIEKRHAHANVRTKSMAKMRQMQQAMDTTQISIKVKLRRRTKGEVWEVVSVHDTDETLSVLTSLKQDGFNHRRPRADLTDGEPPPSFVQPGPAHKPEILILQPAVTNFPEATPQTSTTSDSQPLSGDSLTPPHQSPGRVEESDEQIEKLLEDIMMGLNILPSLERDCKKSHHLQPSSDGVLTICRVPAADCVYYQDFGAQSSEHLINRYSLPTCCTSIHSCFTAQPSCSSFSFVQPDAVLIQQQEQPSVTEQSDGTRQQSMPLSQSPNRPHSVAPTARLVIPTTFYSSEQCQGLASQVDQNILEFLPLANGNEAEPSHSFCLPFMADMQLPRCLSPLEPSTTAATDQPMLTNTTNHSDKIQPPPTLHYRPWLTENARSLQFPLCVIRENKHASLPQDTERSCLSKQQHKCLDFTPQNGGTWAESHTVRQVKERGAVSAADHSTAVFKSDPRKVKENSRCEQGDSKKRKKKHTSHQQGAVGSLLAHKDVTVSDGTKSQVNLSVCSVSLSSNNVLAKEREMATSSSNVTNKFVGKPSELSTLSERLKGTRASGDVNSDRTPIRTRGFIKQKQDTQTNTRLERVCRAEIADKVEVSQRRRKRGRPPKRKPVETPAESSSAIMETLSHDAEREQQIDNNLPTEEEDEKTKTCKKQRRNISEVEAKTKSLESPGKVEGGANNDITSAGRKLETVRPVMVSLKEFQKLIKCQHSKTRKSRKGLDKEASETARDGESEGKACGSKVEELTKETITDTAENKDGDEEPHIIFNTVTLDQNHNQIFNKSTAEYSKSQQDNTNSFTSKKTDVFNDEHQPVFSIDVLGEETDKLAAEKEQLWKNPDEGVSDPARHIVDSSPLCCYTQLLHAGDEHTLNPQTPERTGSNSIERCLKVTEEAAGRFVVSCPQQRVTWTAGWRSEQRRGANMDPMKAQQLAAELEVEMMADMYNRMTNACHRKCVPPHYKEAELTKVGDEMFDGSLEDSVEHLVQRQHEDNSGPPASLDVSDQFYIQLDPGPQEVTWKLAGKQKGLGHVETLFNVVRAGNMMEASDEEDLVREADQLVAPPHGGINELLNVGQEDNMQGQMEEFLGPQAEYNEEEEERKYYRRKRLGVIRNVLAASVGAMIVYSVYMGLLQMQLVLHYDMTYREVKYSNLGLEDIDRKMLMGINVTPIISLLYSPILIRFLGTKWMMFLASGIYALFVSTNYWERYYTLVPSAVAIGVAIVPFWASLGNYMTRMAQQYYEYVNYKEEHVQEQKKLPKGACHSYIIVFQSVFSIIFHLSFVFAEFPMRFVLNSSLHDNEHILCNVKSCGATVSGVIPGFNTTVLTKLPRSMLLIQVESVLMGLAFLAMIIFLVLCGPAYRPTEEIDLRSIGWGNIFQLPFKHLRDYRLRLLCPFFVYSGFEVLFAVTGFSLSYGVCLLGLKNLWLLIVVYGLSCSIFSSLSLCLLRLPRWLCLAGGAVVHVVLLVALLSFSVQMESEPTKTCLTSKGPVYLGPLLAISVLWGLGTALNKTGVSTLLGMLYAEEKERLDFVYTIYHWWQAIAIFIVYLWSNLPMRAKLSMLLATLLLACYCYWVMERRLAMKVPYRLPRIPRPRHKVKGYRYLEEDNSDESDSERSEDDDEEDRKEDEEHVAEELGAEDGEERDQGTPARGADSPVARRRGAEGQRRRWEDAHVREGEREEREGG</sequence>
<keyword evidence="2" id="KW-1185">Reference proteome</keyword>
<protein>
    <submittedName>
        <fullName evidence="1">Uncharacterized protein</fullName>
    </submittedName>
</protein>
<dbReference type="EMBL" id="CM041553">
    <property type="protein sequence ID" value="KAI3352770.1"/>
    <property type="molecule type" value="Genomic_DNA"/>
</dbReference>
<evidence type="ECO:0000313" key="2">
    <source>
        <dbReference type="Proteomes" id="UP000831701"/>
    </source>
</evidence>
<gene>
    <name evidence="1" type="ORF">L3Q82_019354</name>
</gene>
<reference evidence="1" key="1">
    <citation type="submission" date="2022-04" db="EMBL/GenBank/DDBJ databases">
        <title>Jade perch genome.</title>
        <authorList>
            <person name="Chao B."/>
        </authorList>
    </citation>
    <scope>NUCLEOTIDE SEQUENCE</scope>
    <source>
        <strain evidence="1">CB-2022</strain>
    </source>
</reference>
<dbReference type="Proteomes" id="UP000831701">
    <property type="component" value="Chromosome 23"/>
</dbReference>
<name>A0ACB8VBM4_9TELE</name>
<evidence type="ECO:0000313" key="1">
    <source>
        <dbReference type="EMBL" id="KAI3352770.1"/>
    </source>
</evidence>